<sequence length="71" mass="7557">MDIVAMAGDLTLLRWLHKAGTICTTDAMDGAAMNGHLNVVVFLHEARSEGIAGSDGHADIGRFRLPHQSEG</sequence>
<protein>
    <recommendedName>
        <fullName evidence="3">Ankyrin repeat protein</fullName>
    </recommendedName>
</protein>
<dbReference type="EMBL" id="KK583398">
    <property type="protein sequence ID" value="KDO18757.1"/>
    <property type="molecule type" value="Genomic_DNA"/>
</dbReference>
<accession>A0A067BVZ6</accession>
<reference evidence="1 2" key="1">
    <citation type="journal article" date="2013" name="PLoS Genet.">
        <title>Distinctive expansion of potential virulence genes in the genome of the oomycete fish pathogen Saprolegnia parasitica.</title>
        <authorList>
            <person name="Jiang R.H."/>
            <person name="de Bruijn I."/>
            <person name="Haas B.J."/>
            <person name="Belmonte R."/>
            <person name="Lobach L."/>
            <person name="Christie J."/>
            <person name="van den Ackerveken G."/>
            <person name="Bottin A."/>
            <person name="Bulone V."/>
            <person name="Diaz-Moreno S.M."/>
            <person name="Dumas B."/>
            <person name="Fan L."/>
            <person name="Gaulin E."/>
            <person name="Govers F."/>
            <person name="Grenville-Briggs L.J."/>
            <person name="Horner N.R."/>
            <person name="Levin J.Z."/>
            <person name="Mammella M."/>
            <person name="Meijer H.J."/>
            <person name="Morris P."/>
            <person name="Nusbaum C."/>
            <person name="Oome S."/>
            <person name="Phillips A.J."/>
            <person name="van Rooyen D."/>
            <person name="Rzeszutek E."/>
            <person name="Saraiva M."/>
            <person name="Secombes C.J."/>
            <person name="Seidl M.F."/>
            <person name="Snel B."/>
            <person name="Stassen J.H."/>
            <person name="Sykes S."/>
            <person name="Tripathy S."/>
            <person name="van den Berg H."/>
            <person name="Vega-Arreguin J.C."/>
            <person name="Wawra S."/>
            <person name="Young S.K."/>
            <person name="Zeng Q."/>
            <person name="Dieguez-Uribeondo J."/>
            <person name="Russ C."/>
            <person name="Tyler B.M."/>
            <person name="van West P."/>
        </authorList>
    </citation>
    <scope>NUCLEOTIDE SEQUENCE [LARGE SCALE GENOMIC DNA]</scope>
    <source>
        <strain evidence="1 2">CBS 223.65</strain>
    </source>
</reference>
<evidence type="ECO:0000313" key="1">
    <source>
        <dbReference type="EMBL" id="KDO18757.1"/>
    </source>
</evidence>
<dbReference type="GeneID" id="24137619"/>
<organism evidence="1 2">
    <name type="scientific">Saprolegnia parasitica (strain CBS 223.65)</name>
    <dbReference type="NCBI Taxonomy" id="695850"/>
    <lineage>
        <taxon>Eukaryota</taxon>
        <taxon>Sar</taxon>
        <taxon>Stramenopiles</taxon>
        <taxon>Oomycota</taxon>
        <taxon>Saprolegniomycetes</taxon>
        <taxon>Saprolegniales</taxon>
        <taxon>Saprolegniaceae</taxon>
        <taxon>Saprolegnia</taxon>
    </lineage>
</organism>
<evidence type="ECO:0000313" key="2">
    <source>
        <dbReference type="Proteomes" id="UP000030745"/>
    </source>
</evidence>
<dbReference type="PANTHER" id="PTHR46586:SF3">
    <property type="entry name" value="ANKYRIN REPEAT-CONTAINING PROTEIN"/>
    <property type="match status" value="1"/>
</dbReference>
<name>A0A067BVZ6_SAPPC</name>
<dbReference type="Proteomes" id="UP000030745">
    <property type="component" value="Unassembled WGS sequence"/>
</dbReference>
<dbReference type="AlphaFoldDB" id="A0A067BVZ6"/>
<keyword evidence="2" id="KW-1185">Reference proteome</keyword>
<evidence type="ECO:0008006" key="3">
    <source>
        <dbReference type="Google" id="ProtNLM"/>
    </source>
</evidence>
<dbReference type="RefSeq" id="XP_012210535.1">
    <property type="nucleotide sequence ID" value="XM_012355145.1"/>
</dbReference>
<dbReference type="VEuPathDB" id="FungiDB:SPRG_15944"/>
<dbReference type="KEGG" id="spar:SPRG_15944"/>
<dbReference type="InterPro" id="IPR052050">
    <property type="entry name" value="SecEffector_AnkRepeat"/>
</dbReference>
<dbReference type="PANTHER" id="PTHR46586">
    <property type="entry name" value="ANKYRIN REPEAT-CONTAINING PROTEIN"/>
    <property type="match status" value="1"/>
</dbReference>
<dbReference type="OrthoDB" id="76773at2759"/>
<proteinExistence type="predicted"/>
<gene>
    <name evidence="1" type="ORF">SPRG_15944</name>
</gene>
<feature type="non-terminal residue" evidence="1">
    <location>
        <position position="71"/>
    </location>
</feature>